<reference evidence="2 3" key="2">
    <citation type="submission" date="2018-03" db="EMBL/GenBank/DDBJ databases">
        <authorList>
            <person name="Keele B.F."/>
        </authorList>
    </citation>
    <scope>NUCLEOTIDE SEQUENCE [LARGE SCALE GENOMIC DNA]</scope>
    <source>
        <strain evidence="2 3">CCALA 016</strain>
    </source>
</reference>
<dbReference type="AlphaFoldDB" id="A0A2T1LQR7"/>
<feature type="domain" description="Zorya protein ZorC EH" evidence="1">
    <location>
        <begin position="233"/>
        <end position="435"/>
    </location>
</feature>
<organism evidence="2 3">
    <name type="scientific">Aphanothece hegewaldii CCALA 016</name>
    <dbReference type="NCBI Taxonomy" id="2107694"/>
    <lineage>
        <taxon>Bacteria</taxon>
        <taxon>Bacillati</taxon>
        <taxon>Cyanobacteriota</taxon>
        <taxon>Cyanophyceae</taxon>
        <taxon>Oscillatoriophycideae</taxon>
        <taxon>Chroococcales</taxon>
        <taxon>Aphanothecaceae</taxon>
        <taxon>Aphanothece</taxon>
    </lineage>
</organism>
<evidence type="ECO:0000313" key="2">
    <source>
        <dbReference type="EMBL" id="PSF29689.1"/>
    </source>
</evidence>
<comment type="caution">
    <text evidence="2">The sequence shown here is derived from an EMBL/GenBank/DDBJ whole genome shotgun (WGS) entry which is preliminary data.</text>
</comment>
<protein>
    <recommendedName>
        <fullName evidence="1">Zorya protein ZorC EH domain-containing protein</fullName>
    </recommendedName>
</protein>
<reference evidence="2 3" key="1">
    <citation type="submission" date="2018-03" db="EMBL/GenBank/DDBJ databases">
        <title>The ancient ancestry and fast evolution of plastids.</title>
        <authorList>
            <person name="Moore K.R."/>
            <person name="Magnabosco C."/>
            <person name="Momper L."/>
            <person name="Gold D.A."/>
            <person name="Bosak T."/>
            <person name="Fournier G.P."/>
        </authorList>
    </citation>
    <scope>NUCLEOTIDE SEQUENCE [LARGE SCALE GENOMIC DNA]</scope>
    <source>
        <strain evidence="2 3">CCALA 016</strain>
    </source>
</reference>
<accession>A0A2T1LQR7</accession>
<dbReference type="Pfam" id="PF15611">
    <property type="entry name" value="EH_Signature"/>
    <property type="match status" value="1"/>
</dbReference>
<evidence type="ECO:0000313" key="3">
    <source>
        <dbReference type="Proteomes" id="UP000239001"/>
    </source>
</evidence>
<sequence length="505" mass="59522">MSYSFRVLSLKDPTVNFPSKVNQLSKHLFNSKIGKSVFKLLNEQEENFRTYDEIIQEIYHNNAHKIKPLEWIYCLYNQTEWELMSLDERNITSQKIWRFALENLWLKRLLLWLMVLEYSSPQLIISPELVQNFSTFADQAPEKEHITIQIIQAIADENYLNLTQLSIQSLLTPWELLQQKQLPSTIPALRQANYPFVEVFAQNHKPEWLLNCFKQISFEQQNHQIEQLLTTIPVSKVSSFSSIVTWLRQSYGPRTPQSKWHQLSANAQAALLKCLNTSTWSDFQALVNVLLQQLNSSLAQSKYGSRKSNELNSQINQLRRRRDFWSNYSDNFERLRILLPLESQNWISDQLKRDIDILISDNSDPTEVCIFDFGDYFVIEFFRGAGSEMRLFNRYHYPDIESKLFTSAELSLKQLRCLGGEVHDHMYLWQGSAEQLLRKNGITPNENTKTFKGLDSRHNRYNFTTGLPKPSSEKITERERNLTAWRRKIKELDEEARHYCSMQKE</sequence>
<proteinExistence type="predicted"/>
<dbReference type="Proteomes" id="UP000239001">
    <property type="component" value="Unassembled WGS sequence"/>
</dbReference>
<gene>
    <name evidence="2" type="ORF">C7H19_24235</name>
</gene>
<evidence type="ECO:0000259" key="1">
    <source>
        <dbReference type="Pfam" id="PF15611"/>
    </source>
</evidence>
<dbReference type="InterPro" id="IPR028943">
    <property type="entry name" value="ZorC_EH_Signature_dom"/>
</dbReference>
<dbReference type="EMBL" id="PXOH01000063">
    <property type="protein sequence ID" value="PSF29689.1"/>
    <property type="molecule type" value="Genomic_DNA"/>
</dbReference>
<keyword evidence="3" id="KW-1185">Reference proteome</keyword>
<dbReference type="RefSeq" id="WP_106459478.1">
    <property type="nucleotide sequence ID" value="NZ_PXOH01000063.1"/>
</dbReference>
<dbReference type="OrthoDB" id="5861318at2"/>
<name>A0A2T1LQR7_9CHRO</name>